<reference evidence="1 2" key="1">
    <citation type="journal article" date="2023" name="Microorganisms">
        <title>Thiorhodovibrio frisius and Trv. litoralis spp. nov., Two Novel Members from a Clade of Fastidious Purple Sulfur Bacteria That Exhibit Unique Red-Shifted Light-Harvesting Capabilities.</title>
        <authorList>
            <person name="Methner A."/>
            <person name="Kuzyk S.B."/>
            <person name="Petersen J."/>
            <person name="Bauer S."/>
            <person name="Brinkmann H."/>
            <person name="Sichau K."/>
            <person name="Wanner G."/>
            <person name="Wolf J."/>
            <person name="Neumann-Schaal M."/>
            <person name="Henke P."/>
            <person name="Tank M."/>
            <person name="Sproer C."/>
            <person name="Bunk B."/>
            <person name="Overmann J."/>
        </authorList>
    </citation>
    <scope>NUCLEOTIDE SEQUENCE [LARGE SCALE GENOMIC DNA]</scope>
    <source>
        <strain evidence="1 2">DSM 6702</strain>
    </source>
</reference>
<gene>
    <name evidence="1" type="ORF">Thiowin_04382</name>
</gene>
<evidence type="ECO:0000313" key="1">
    <source>
        <dbReference type="EMBL" id="WPL19270.1"/>
    </source>
</evidence>
<dbReference type="Proteomes" id="UP001432180">
    <property type="component" value="Chromosome"/>
</dbReference>
<organism evidence="1 2">
    <name type="scientific">Thiorhodovibrio winogradskyi</name>
    <dbReference type="NCBI Taxonomy" id="77007"/>
    <lineage>
        <taxon>Bacteria</taxon>
        <taxon>Pseudomonadati</taxon>
        <taxon>Pseudomonadota</taxon>
        <taxon>Gammaproteobacteria</taxon>
        <taxon>Chromatiales</taxon>
        <taxon>Chromatiaceae</taxon>
        <taxon>Thiorhodovibrio</taxon>
    </lineage>
</organism>
<name>A0ABZ0SI98_9GAMM</name>
<keyword evidence="2" id="KW-1185">Reference proteome</keyword>
<proteinExistence type="predicted"/>
<dbReference type="RefSeq" id="WP_328985023.1">
    <property type="nucleotide sequence ID" value="NZ_CP121472.1"/>
</dbReference>
<dbReference type="EMBL" id="CP121472">
    <property type="protein sequence ID" value="WPL19270.1"/>
    <property type="molecule type" value="Genomic_DNA"/>
</dbReference>
<protein>
    <submittedName>
        <fullName evidence="1">Uncharacterized protein</fullName>
    </submittedName>
</protein>
<accession>A0ABZ0SI98</accession>
<evidence type="ECO:0000313" key="2">
    <source>
        <dbReference type="Proteomes" id="UP001432180"/>
    </source>
</evidence>
<sequence length="43" mass="4975">MAESALSELDPEEVLQYYAPEDRLKGLDSATIEAWLVKQRRDH</sequence>